<proteinExistence type="predicted"/>
<reference evidence="5 6" key="1">
    <citation type="journal article" date="2024" name="BMC Genomics">
        <title>Genome assembly of redclaw crayfish (Cherax quadricarinatus) provides insights into its immune adaptation and hypoxia tolerance.</title>
        <authorList>
            <person name="Liu Z."/>
            <person name="Zheng J."/>
            <person name="Li H."/>
            <person name="Fang K."/>
            <person name="Wang S."/>
            <person name="He J."/>
            <person name="Zhou D."/>
            <person name="Weng S."/>
            <person name="Chi M."/>
            <person name="Gu Z."/>
            <person name="He J."/>
            <person name="Li F."/>
            <person name="Wang M."/>
        </authorList>
    </citation>
    <scope>NUCLEOTIDE SEQUENCE [LARGE SCALE GENOMIC DNA]</scope>
    <source>
        <strain evidence="5">ZL_2023a</strain>
    </source>
</reference>
<keyword evidence="1" id="KW-0808">Transferase</keyword>
<comment type="caution">
    <text evidence="5">The sequence shown here is derived from an EMBL/GenBank/DDBJ whole genome shotgun (WGS) entry which is preliminary data.</text>
</comment>
<feature type="binding site" evidence="3">
    <location>
        <position position="215"/>
    </location>
    <ligand>
        <name>Zn(2+)</name>
        <dbReference type="ChEBI" id="CHEBI:29105"/>
    </ligand>
</feature>
<keyword evidence="3" id="KW-0479">Metal-binding</keyword>
<dbReference type="GO" id="GO:0017136">
    <property type="term" value="F:histone deacetylase activity, NAD-dependent"/>
    <property type="evidence" value="ECO:0007669"/>
    <property type="project" value="TreeGrafter"/>
</dbReference>
<dbReference type="InterPro" id="IPR026591">
    <property type="entry name" value="Sirtuin_cat_small_dom_sf"/>
</dbReference>
<dbReference type="Proteomes" id="UP001445076">
    <property type="component" value="Unassembled WGS sequence"/>
</dbReference>
<evidence type="ECO:0000256" key="2">
    <source>
        <dbReference type="ARBA" id="ARBA00023027"/>
    </source>
</evidence>
<organism evidence="5 6">
    <name type="scientific">Cherax quadricarinatus</name>
    <name type="common">Australian red claw crayfish</name>
    <dbReference type="NCBI Taxonomy" id="27406"/>
    <lineage>
        <taxon>Eukaryota</taxon>
        <taxon>Metazoa</taxon>
        <taxon>Ecdysozoa</taxon>
        <taxon>Arthropoda</taxon>
        <taxon>Crustacea</taxon>
        <taxon>Multicrustacea</taxon>
        <taxon>Malacostraca</taxon>
        <taxon>Eumalacostraca</taxon>
        <taxon>Eucarida</taxon>
        <taxon>Decapoda</taxon>
        <taxon>Pleocyemata</taxon>
        <taxon>Astacidea</taxon>
        <taxon>Parastacoidea</taxon>
        <taxon>Parastacidae</taxon>
        <taxon>Cherax</taxon>
    </lineage>
</organism>
<dbReference type="AlphaFoldDB" id="A0AAW0WFD0"/>
<keyword evidence="3" id="KW-0862">Zinc</keyword>
<feature type="binding site" evidence="3">
    <location>
        <position position="218"/>
    </location>
    <ligand>
        <name>Zn(2+)</name>
        <dbReference type="ChEBI" id="CHEBI:29105"/>
    </ligand>
</feature>
<evidence type="ECO:0000259" key="4">
    <source>
        <dbReference type="PROSITE" id="PS50305"/>
    </source>
</evidence>
<evidence type="ECO:0000313" key="6">
    <source>
        <dbReference type="Proteomes" id="UP001445076"/>
    </source>
</evidence>
<dbReference type="InterPro" id="IPR050134">
    <property type="entry name" value="NAD-dep_sirtuin_deacylases"/>
</dbReference>
<dbReference type="InterPro" id="IPR003000">
    <property type="entry name" value="Sirtuin"/>
</dbReference>
<protein>
    <recommendedName>
        <fullName evidence="4">Deacetylase sirtuin-type domain-containing protein</fullName>
    </recommendedName>
</protein>
<sequence>MSLLITSSRSVLRQVKSYSVFQCPAIHEGNLSSVLRTLYRQSSTFCVGLPCCRSSCWSWQCDLQSSRHIGLWSSHQNTPTLKTVTDVAKFIKERATNVLVMVGAGISTPSGIPDFRTPGTGLYDNLQKYNLPYPEAIFDIHFFMMDPRPFFALAQDLYPGVNYKPNVVHHFLRLLYEEEKLQMVYTQNIDGLERLAGIPDTKLMEAHGTFATASCTLCGKMHNSNKVKQAIIEGDIPMCEATNCKGKVKPDIVFFGENLPPSFWDYHQHIHFTDLLLIIGTSLEVYPFAGIADAVGTQTPRVLINLNAVGSLGRRTTDVILTGDLEESVHSLVRELGWEEKLKALEKVYESKQINEE</sequence>
<dbReference type="InterPro" id="IPR029035">
    <property type="entry name" value="DHS-like_NAD/FAD-binding_dom"/>
</dbReference>
<accession>A0AAW0WFD0</accession>
<keyword evidence="6" id="KW-1185">Reference proteome</keyword>
<dbReference type="PROSITE" id="PS50305">
    <property type="entry name" value="SIRTUIN"/>
    <property type="match status" value="1"/>
</dbReference>
<gene>
    <name evidence="5" type="ORF">OTU49_008283</name>
</gene>
<feature type="binding site" evidence="3">
    <location>
        <position position="239"/>
    </location>
    <ligand>
        <name>Zn(2+)</name>
        <dbReference type="ChEBI" id="CHEBI:29105"/>
    </ligand>
</feature>
<dbReference type="Pfam" id="PF02146">
    <property type="entry name" value="SIR2"/>
    <property type="match status" value="1"/>
</dbReference>
<keyword evidence="2" id="KW-0520">NAD</keyword>
<dbReference type="InterPro" id="IPR026590">
    <property type="entry name" value="Ssirtuin_cat_dom"/>
</dbReference>
<dbReference type="GO" id="GO:0046872">
    <property type="term" value="F:metal ion binding"/>
    <property type="evidence" value="ECO:0007669"/>
    <property type="project" value="UniProtKB-KW"/>
</dbReference>
<evidence type="ECO:0000256" key="3">
    <source>
        <dbReference type="PROSITE-ProRule" id="PRU00236"/>
    </source>
</evidence>
<feature type="binding site" evidence="3">
    <location>
        <position position="244"/>
    </location>
    <ligand>
        <name>Zn(2+)</name>
        <dbReference type="ChEBI" id="CHEBI:29105"/>
    </ligand>
</feature>
<dbReference type="Gene3D" id="3.40.50.1220">
    <property type="entry name" value="TPP-binding domain"/>
    <property type="match status" value="1"/>
</dbReference>
<evidence type="ECO:0000313" key="5">
    <source>
        <dbReference type="EMBL" id="KAK8729710.1"/>
    </source>
</evidence>
<dbReference type="EMBL" id="JARKIK010000066">
    <property type="protein sequence ID" value="KAK8729710.1"/>
    <property type="molecule type" value="Genomic_DNA"/>
</dbReference>
<dbReference type="SUPFAM" id="SSF52467">
    <property type="entry name" value="DHS-like NAD/FAD-binding domain"/>
    <property type="match status" value="1"/>
</dbReference>
<dbReference type="GO" id="GO:0005634">
    <property type="term" value="C:nucleus"/>
    <property type="evidence" value="ECO:0007669"/>
    <property type="project" value="TreeGrafter"/>
</dbReference>
<dbReference type="GO" id="GO:0070403">
    <property type="term" value="F:NAD+ binding"/>
    <property type="evidence" value="ECO:0007669"/>
    <property type="project" value="InterPro"/>
</dbReference>
<feature type="active site" description="Proton acceptor" evidence="3">
    <location>
        <position position="207"/>
    </location>
</feature>
<name>A0AAW0WFD0_CHEQU</name>
<dbReference type="PANTHER" id="PTHR11085">
    <property type="entry name" value="NAD-DEPENDENT PROTEIN DEACYLASE SIRTUIN-5, MITOCHONDRIAL-RELATED"/>
    <property type="match status" value="1"/>
</dbReference>
<dbReference type="PANTHER" id="PTHR11085:SF7">
    <property type="entry name" value="NAD-DEPENDENT PROTEIN DEACETYLASE"/>
    <property type="match status" value="1"/>
</dbReference>
<feature type="domain" description="Deacetylase sirtuin-type" evidence="4">
    <location>
        <begin position="77"/>
        <end position="339"/>
    </location>
</feature>
<evidence type="ECO:0000256" key="1">
    <source>
        <dbReference type="ARBA" id="ARBA00022679"/>
    </source>
</evidence>
<dbReference type="Gene3D" id="3.30.1600.10">
    <property type="entry name" value="SIR2/SIRT2 'Small Domain"/>
    <property type="match status" value="1"/>
</dbReference>